<dbReference type="PANTHER" id="PTHR10073">
    <property type="entry name" value="DNA MISMATCH REPAIR PROTEIN MLH, PMS, MUTL"/>
    <property type="match status" value="1"/>
</dbReference>
<organism evidence="7">
    <name type="scientific">candidate division WOR-3 bacterium</name>
    <dbReference type="NCBI Taxonomy" id="2052148"/>
    <lineage>
        <taxon>Bacteria</taxon>
        <taxon>Bacteria division WOR-3</taxon>
    </lineage>
</organism>
<dbReference type="Pfam" id="PF01119">
    <property type="entry name" value="DNA_mis_repair"/>
    <property type="match status" value="1"/>
</dbReference>
<dbReference type="GO" id="GO:0005524">
    <property type="term" value="F:ATP binding"/>
    <property type="evidence" value="ECO:0007669"/>
    <property type="project" value="InterPro"/>
</dbReference>
<dbReference type="Gene3D" id="3.30.565.10">
    <property type="entry name" value="Histidine kinase-like ATPase, C-terminal domain"/>
    <property type="match status" value="1"/>
</dbReference>
<dbReference type="InterPro" id="IPR020667">
    <property type="entry name" value="DNA_mismatch_repair_MutL"/>
</dbReference>
<dbReference type="InterPro" id="IPR014790">
    <property type="entry name" value="MutL_C"/>
</dbReference>
<dbReference type="InterPro" id="IPR036890">
    <property type="entry name" value="HATPase_C_sf"/>
</dbReference>
<dbReference type="SUPFAM" id="SSF54211">
    <property type="entry name" value="Ribosomal protein S5 domain 2-like"/>
    <property type="match status" value="1"/>
</dbReference>
<dbReference type="InterPro" id="IPR042120">
    <property type="entry name" value="MutL_C_dimsub"/>
</dbReference>
<dbReference type="InterPro" id="IPR038973">
    <property type="entry name" value="MutL/Mlh/Pms-like"/>
</dbReference>
<evidence type="ECO:0000259" key="5">
    <source>
        <dbReference type="SMART" id="SM00853"/>
    </source>
</evidence>
<dbReference type="PROSITE" id="PS00058">
    <property type="entry name" value="DNA_MISMATCH_REPAIR_1"/>
    <property type="match status" value="1"/>
</dbReference>
<feature type="domain" description="MutL C-terminal dimerisation" evidence="5">
    <location>
        <begin position="434"/>
        <end position="568"/>
    </location>
</feature>
<dbReference type="HAMAP" id="MF_00149">
    <property type="entry name" value="DNA_mis_repair"/>
    <property type="match status" value="1"/>
</dbReference>
<dbReference type="Pfam" id="PF13589">
    <property type="entry name" value="HATPase_c_3"/>
    <property type="match status" value="1"/>
</dbReference>
<dbReference type="SMART" id="SM00853">
    <property type="entry name" value="MutL_C"/>
    <property type="match status" value="1"/>
</dbReference>
<dbReference type="FunFam" id="3.30.565.10:FF:000003">
    <property type="entry name" value="DNA mismatch repair endonuclease MutL"/>
    <property type="match status" value="1"/>
</dbReference>
<evidence type="ECO:0000256" key="1">
    <source>
        <dbReference type="ARBA" id="ARBA00006082"/>
    </source>
</evidence>
<dbReference type="EMBL" id="DTOZ01000105">
    <property type="protein sequence ID" value="HGE78141.1"/>
    <property type="molecule type" value="Genomic_DNA"/>
</dbReference>
<gene>
    <name evidence="4 7" type="primary">mutL</name>
    <name evidence="7" type="ORF">ENX68_03980</name>
</gene>
<dbReference type="Gene3D" id="3.30.1370.100">
    <property type="entry name" value="MutL, C-terminal domain, regulatory subdomain"/>
    <property type="match status" value="1"/>
</dbReference>
<dbReference type="Pfam" id="PF08676">
    <property type="entry name" value="MutL_C"/>
    <property type="match status" value="1"/>
</dbReference>
<feature type="domain" description="DNA mismatch repair protein S5" evidence="6">
    <location>
        <begin position="273"/>
        <end position="387"/>
    </location>
</feature>
<dbReference type="InterPro" id="IPR014721">
    <property type="entry name" value="Ribsml_uS5_D2-typ_fold_subgr"/>
</dbReference>
<evidence type="ECO:0000313" key="7">
    <source>
        <dbReference type="EMBL" id="HGE78141.1"/>
    </source>
</evidence>
<evidence type="ECO:0000256" key="4">
    <source>
        <dbReference type="HAMAP-Rule" id="MF_00149"/>
    </source>
</evidence>
<dbReference type="GO" id="GO:0032300">
    <property type="term" value="C:mismatch repair complex"/>
    <property type="evidence" value="ECO:0007669"/>
    <property type="project" value="InterPro"/>
</dbReference>
<evidence type="ECO:0000256" key="2">
    <source>
        <dbReference type="ARBA" id="ARBA00022763"/>
    </source>
</evidence>
<evidence type="ECO:0000256" key="3">
    <source>
        <dbReference type="ARBA" id="ARBA00023204"/>
    </source>
</evidence>
<comment type="similarity">
    <text evidence="1 4">Belongs to the DNA mismatch repair MutL/HexB family.</text>
</comment>
<keyword evidence="7" id="KW-0255">Endonuclease</keyword>
<comment type="caution">
    <text evidence="7">The sequence shown here is derived from an EMBL/GenBank/DDBJ whole genome shotgun (WGS) entry which is preliminary data.</text>
</comment>
<dbReference type="InterPro" id="IPR020568">
    <property type="entry name" value="Ribosomal_Su5_D2-typ_SF"/>
</dbReference>
<reference evidence="7" key="1">
    <citation type="journal article" date="2020" name="mSystems">
        <title>Genome- and Community-Level Interaction Insights into Carbon Utilization and Element Cycling Functions of Hydrothermarchaeota in Hydrothermal Sediment.</title>
        <authorList>
            <person name="Zhou Z."/>
            <person name="Liu Y."/>
            <person name="Xu W."/>
            <person name="Pan J."/>
            <person name="Luo Z.H."/>
            <person name="Li M."/>
        </authorList>
    </citation>
    <scope>NUCLEOTIDE SEQUENCE [LARGE SCALE GENOMIC DNA]</scope>
    <source>
        <strain evidence="7">SpSt-961</strain>
    </source>
</reference>
<keyword evidence="7" id="KW-0540">Nuclease</keyword>
<dbReference type="AlphaFoldDB" id="A0A7V3RHI7"/>
<keyword evidence="7" id="KW-0378">Hydrolase</keyword>
<dbReference type="SUPFAM" id="SSF55874">
    <property type="entry name" value="ATPase domain of HSP90 chaperone/DNA topoisomerase II/histidine kinase"/>
    <property type="match status" value="1"/>
</dbReference>
<sequence>MEVLMRYLYQASHHNCIARLTGQYHNSSRMRNRPMHPYSIISQKISPSTFSHSFLLTFTSLFIKYPMPVIRILPPEVRSKIAAGEVIVRPVSVIKELIENSLDAGAKRIEVEIEAGGKKKCMVNDDGSGMSREDALLSVERYATSKIQTIEDIEDIKTFGFRGEALASIAQVSYFELETSDGKEGTKLIMRDGEIKDVIDTQRTRGTRVKVSELFYNLPARRKFLKSDDYERRLIIDLVRTYAIIQPDVHFILSEGNRNILNLAPTKDLKSRLSQIYSESKIEKLIPVNLNLGEISINGLISPLGFNEGFNLNLIYVNSRPVKYPRIHRVIIESYQSPQEPPVYAIDIKIPPRELDVNIHPTKNEVKIKEERYVIDIISQLIKNKIFLRAPQREYKQEIVTERVPDDARFVQDSLIPYPSGVPTRTPPNTETTEFWQLHNTYILAQTSTGMIIVDQHVAHERIIYESIMNNTGSSQHLLFPITLNLNPEEYRIYELTKETLKSMGFEFKEFSGRTIVLDALPVDSKITREDLEGFFSEIGTLGKLMNQKSELAKVIACRVAIKAGQKLNQYEMQNIIDRLFACENPFICPHGRPIVIKITLDDLARRFGR</sequence>
<dbReference type="GO" id="GO:0030983">
    <property type="term" value="F:mismatched DNA binding"/>
    <property type="evidence" value="ECO:0007669"/>
    <property type="project" value="InterPro"/>
</dbReference>
<dbReference type="GO" id="GO:0016887">
    <property type="term" value="F:ATP hydrolysis activity"/>
    <property type="evidence" value="ECO:0007669"/>
    <property type="project" value="InterPro"/>
</dbReference>
<dbReference type="GO" id="GO:0004519">
    <property type="term" value="F:endonuclease activity"/>
    <property type="evidence" value="ECO:0007669"/>
    <property type="project" value="UniProtKB-KW"/>
</dbReference>
<accession>A0A7V3RHI7</accession>
<dbReference type="SMART" id="SM01340">
    <property type="entry name" value="DNA_mis_repair"/>
    <property type="match status" value="1"/>
</dbReference>
<proteinExistence type="inferred from homology"/>
<dbReference type="InterPro" id="IPR013507">
    <property type="entry name" value="DNA_mismatch_S5_2-like"/>
</dbReference>
<dbReference type="InterPro" id="IPR042121">
    <property type="entry name" value="MutL_C_regsub"/>
</dbReference>
<dbReference type="InterPro" id="IPR002099">
    <property type="entry name" value="MutL/Mlh/PMS"/>
</dbReference>
<dbReference type="InterPro" id="IPR037198">
    <property type="entry name" value="MutL_C_sf"/>
</dbReference>
<protein>
    <recommendedName>
        <fullName evidence="4">DNA mismatch repair protein MutL</fullName>
    </recommendedName>
</protein>
<comment type="function">
    <text evidence="4">This protein is involved in the repair of mismatches in DNA. It is required for dam-dependent methyl-directed DNA mismatch repair. May act as a 'molecular matchmaker', a protein that promotes the formation of a stable complex between two or more DNA-binding proteins in an ATP-dependent manner without itself being part of a final effector complex.</text>
</comment>
<dbReference type="Gene3D" id="3.30.1540.20">
    <property type="entry name" value="MutL, C-terminal domain, dimerisation subdomain"/>
    <property type="match status" value="1"/>
</dbReference>
<dbReference type="CDD" id="cd16926">
    <property type="entry name" value="HATPase_MutL-MLH-PMS-like"/>
    <property type="match status" value="1"/>
</dbReference>
<keyword evidence="3 4" id="KW-0234">DNA repair</keyword>
<dbReference type="PANTHER" id="PTHR10073:SF12">
    <property type="entry name" value="DNA MISMATCH REPAIR PROTEIN MLH1"/>
    <property type="match status" value="1"/>
</dbReference>
<dbReference type="CDD" id="cd00782">
    <property type="entry name" value="MutL_Trans"/>
    <property type="match status" value="1"/>
</dbReference>
<dbReference type="GO" id="GO:0140664">
    <property type="term" value="F:ATP-dependent DNA damage sensor activity"/>
    <property type="evidence" value="ECO:0007669"/>
    <property type="project" value="InterPro"/>
</dbReference>
<dbReference type="GO" id="GO:0006298">
    <property type="term" value="P:mismatch repair"/>
    <property type="evidence" value="ECO:0007669"/>
    <property type="project" value="UniProtKB-UniRule"/>
</dbReference>
<name>A0A7V3RHI7_UNCW3</name>
<dbReference type="SUPFAM" id="SSF118116">
    <property type="entry name" value="DNA mismatch repair protein MutL"/>
    <property type="match status" value="1"/>
</dbReference>
<dbReference type="InterPro" id="IPR014762">
    <property type="entry name" value="DNA_mismatch_repair_CS"/>
</dbReference>
<dbReference type="NCBIfam" id="TIGR00585">
    <property type="entry name" value="mutl"/>
    <property type="match status" value="1"/>
</dbReference>
<dbReference type="Gene3D" id="3.30.230.10">
    <property type="match status" value="1"/>
</dbReference>
<keyword evidence="2 4" id="KW-0227">DNA damage</keyword>
<evidence type="ECO:0000259" key="6">
    <source>
        <dbReference type="SMART" id="SM01340"/>
    </source>
</evidence>